<protein>
    <submittedName>
        <fullName evidence="6">Thiol-disulfide oxidoreductase resA</fullName>
    </submittedName>
</protein>
<dbReference type="InterPro" id="IPR050553">
    <property type="entry name" value="Thioredoxin_ResA/DsbE_sf"/>
</dbReference>
<keyword evidence="4" id="KW-0676">Redox-active center</keyword>
<comment type="subcellular location">
    <subcellularLocation>
        <location evidence="1">Cell envelope</location>
    </subcellularLocation>
</comment>
<dbReference type="PANTHER" id="PTHR42852">
    <property type="entry name" value="THIOL:DISULFIDE INTERCHANGE PROTEIN DSBE"/>
    <property type="match status" value="1"/>
</dbReference>
<evidence type="ECO:0000313" key="7">
    <source>
        <dbReference type="Proteomes" id="UP000249005"/>
    </source>
</evidence>
<dbReference type="PROSITE" id="PS51257">
    <property type="entry name" value="PROKAR_LIPOPROTEIN"/>
    <property type="match status" value="1"/>
</dbReference>
<evidence type="ECO:0000256" key="2">
    <source>
        <dbReference type="ARBA" id="ARBA00022748"/>
    </source>
</evidence>
<evidence type="ECO:0000259" key="5">
    <source>
        <dbReference type="PROSITE" id="PS51352"/>
    </source>
</evidence>
<dbReference type="Gene3D" id="3.40.30.10">
    <property type="entry name" value="Glutaredoxin"/>
    <property type="match status" value="1"/>
</dbReference>
<feature type="domain" description="Thioredoxin" evidence="5">
    <location>
        <begin position="28"/>
        <end position="165"/>
    </location>
</feature>
<gene>
    <name evidence="6" type="primary">resA</name>
    <name evidence="6" type="ORF">NCTC12151_01750</name>
</gene>
<dbReference type="InterPro" id="IPR013766">
    <property type="entry name" value="Thioredoxin_domain"/>
</dbReference>
<dbReference type="CDD" id="cd02966">
    <property type="entry name" value="TlpA_like_family"/>
    <property type="match status" value="1"/>
</dbReference>
<dbReference type="Pfam" id="PF00578">
    <property type="entry name" value="AhpC-TSA"/>
    <property type="match status" value="1"/>
</dbReference>
<sequence>MRIRLNRLSIALLIGVSLLLSGCKEETAKVGEPAPTLAAYDLRGERASLEQWQGKYVYLSFWASNCGGCLAEMPTLEKLSGEFSESVVVVGINTDREDFNIEAMLKDLNVTYPNVKDQLSITQERYQVVGTPTAFLIAPDGKLLAQYVGMMKEPQLAAIFERTRGERP</sequence>
<organism evidence="6 7">
    <name type="scientific">Leminorella richardii</name>
    <dbReference type="NCBI Taxonomy" id="158841"/>
    <lineage>
        <taxon>Bacteria</taxon>
        <taxon>Pseudomonadati</taxon>
        <taxon>Pseudomonadota</taxon>
        <taxon>Gammaproteobacteria</taxon>
        <taxon>Enterobacterales</taxon>
        <taxon>Budviciaceae</taxon>
        <taxon>Leminorella</taxon>
    </lineage>
</organism>
<dbReference type="PANTHER" id="PTHR42852:SF6">
    <property type="entry name" value="THIOL:DISULFIDE INTERCHANGE PROTEIN DSBE"/>
    <property type="match status" value="1"/>
</dbReference>
<dbReference type="KEGG" id="lri:NCTC12151_01750"/>
<proteinExistence type="predicted"/>
<reference evidence="6 7" key="1">
    <citation type="submission" date="2018-06" db="EMBL/GenBank/DDBJ databases">
        <authorList>
            <consortium name="Pathogen Informatics"/>
            <person name="Doyle S."/>
        </authorList>
    </citation>
    <scope>NUCLEOTIDE SEQUENCE [LARGE SCALE GENOMIC DNA]</scope>
    <source>
        <strain evidence="6 7">NCTC12151</strain>
    </source>
</reference>
<dbReference type="PROSITE" id="PS51352">
    <property type="entry name" value="THIOREDOXIN_2"/>
    <property type="match status" value="1"/>
</dbReference>
<dbReference type="SUPFAM" id="SSF52833">
    <property type="entry name" value="Thioredoxin-like"/>
    <property type="match status" value="1"/>
</dbReference>
<dbReference type="GO" id="GO:0017004">
    <property type="term" value="P:cytochrome complex assembly"/>
    <property type="evidence" value="ECO:0007669"/>
    <property type="project" value="UniProtKB-KW"/>
</dbReference>
<dbReference type="OrthoDB" id="9788279at2"/>
<dbReference type="Proteomes" id="UP000249005">
    <property type="component" value="Chromosome 1"/>
</dbReference>
<keyword evidence="2" id="KW-0201">Cytochrome c-type biogenesis</keyword>
<evidence type="ECO:0000256" key="3">
    <source>
        <dbReference type="ARBA" id="ARBA00023157"/>
    </source>
</evidence>
<dbReference type="EMBL" id="LS483470">
    <property type="protein sequence ID" value="SQI40804.1"/>
    <property type="molecule type" value="Genomic_DNA"/>
</dbReference>
<dbReference type="GO" id="GO:0016209">
    <property type="term" value="F:antioxidant activity"/>
    <property type="evidence" value="ECO:0007669"/>
    <property type="project" value="InterPro"/>
</dbReference>
<evidence type="ECO:0000313" key="6">
    <source>
        <dbReference type="EMBL" id="SQI40804.1"/>
    </source>
</evidence>
<dbReference type="GO" id="GO:0016491">
    <property type="term" value="F:oxidoreductase activity"/>
    <property type="evidence" value="ECO:0007669"/>
    <property type="project" value="InterPro"/>
</dbReference>
<dbReference type="GO" id="GO:0030313">
    <property type="term" value="C:cell envelope"/>
    <property type="evidence" value="ECO:0007669"/>
    <property type="project" value="UniProtKB-SubCell"/>
</dbReference>
<keyword evidence="3" id="KW-1015">Disulfide bond</keyword>
<dbReference type="AlphaFoldDB" id="A0A2X4XVX3"/>
<keyword evidence="7" id="KW-1185">Reference proteome</keyword>
<evidence type="ECO:0000256" key="1">
    <source>
        <dbReference type="ARBA" id="ARBA00004196"/>
    </source>
</evidence>
<dbReference type="InterPro" id="IPR000866">
    <property type="entry name" value="AhpC/TSA"/>
</dbReference>
<name>A0A2X4XVX3_9GAMM</name>
<accession>A0A2X4XVX3</accession>
<dbReference type="RefSeq" id="WP_111740279.1">
    <property type="nucleotide sequence ID" value="NZ_LR698987.1"/>
</dbReference>
<evidence type="ECO:0000256" key="4">
    <source>
        <dbReference type="ARBA" id="ARBA00023284"/>
    </source>
</evidence>
<dbReference type="InterPro" id="IPR036249">
    <property type="entry name" value="Thioredoxin-like_sf"/>
</dbReference>